<dbReference type="EMBL" id="KU987453">
    <property type="protein sequence ID" value="ANC59731.1"/>
    <property type="molecule type" value="Genomic_DNA"/>
</dbReference>
<organism evidence="1">
    <name type="scientific">Klebsiella pneumoniae</name>
    <dbReference type="NCBI Taxonomy" id="573"/>
    <lineage>
        <taxon>Bacteria</taxon>
        <taxon>Pseudomonadati</taxon>
        <taxon>Pseudomonadota</taxon>
        <taxon>Gammaproteobacteria</taxon>
        <taxon>Enterobacterales</taxon>
        <taxon>Enterobacteriaceae</taxon>
        <taxon>Klebsiella/Raoultella group</taxon>
        <taxon>Klebsiella</taxon>
        <taxon>Klebsiella pneumoniae complex</taxon>
    </lineage>
</organism>
<keyword evidence="1" id="KW-0614">Plasmid</keyword>
<reference evidence="1" key="1">
    <citation type="submission" date="2016-03" db="EMBL/GenBank/DDBJ databases">
        <title>F5111 plasmid from K. peumoniae isloate 05K0261.</title>
        <authorList>
            <person name="Kang H.-Y."/>
            <person name="Kim S."/>
            <person name="Kim J."/>
        </authorList>
    </citation>
    <scope>NUCLEOTIDE SEQUENCE</scope>
    <source>
        <strain evidence="1">05K0261</strain>
        <plasmid evidence="1">F5111</plasmid>
    </source>
</reference>
<sequence>MTGARSAPGIKYPALISDSVLTSNMRSGMFYLWPGFLFK</sequence>
<proteinExistence type="predicted"/>
<evidence type="ECO:0000313" key="1">
    <source>
        <dbReference type="EMBL" id="ANC59731.1"/>
    </source>
</evidence>
<protein>
    <submittedName>
        <fullName evidence="1">Uncharacterized protein</fullName>
    </submittedName>
</protein>
<dbReference type="AlphaFoldDB" id="A0A168QDV9"/>
<accession>A0A168QDV9</accession>
<geneLocation type="plasmid" evidence="1">
    <name>F5111</name>
</geneLocation>
<name>A0A168QDV9_KLEPN</name>